<reference evidence="2 3" key="1">
    <citation type="submission" date="2021-06" db="EMBL/GenBank/DDBJ databases">
        <authorList>
            <person name="Kallberg Y."/>
            <person name="Tangrot J."/>
            <person name="Rosling A."/>
        </authorList>
    </citation>
    <scope>NUCLEOTIDE SEQUENCE [LARGE SCALE GENOMIC DNA]</scope>
    <source>
        <strain evidence="2 3">120-4 pot B 10/14</strain>
    </source>
</reference>
<comment type="caution">
    <text evidence="2">The sequence shown here is derived from an EMBL/GenBank/DDBJ whole genome shotgun (WGS) entry which is preliminary data.</text>
</comment>
<evidence type="ECO:0000313" key="3">
    <source>
        <dbReference type="Proteomes" id="UP000789901"/>
    </source>
</evidence>
<organism evidence="2 3">
    <name type="scientific">Gigaspora margarita</name>
    <dbReference type="NCBI Taxonomy" id="4874"/>
    <lineage>
        <taxon>Eukaryota</taxon>
        <taxon>Fungi</taxon>
        <taxon>Fungi incertae sedis</taxon>
        <taxon>Mucoromycota</taxon>
        <taxon>Glomeromycotina</taxon>
        <taxon>Glomeromycetes</taxon>
        <taxon>Diversisporales</taxon>
        <taxon>Gigasporaceae</taxon>
        <taxon>Gigaspora</taxon>
    </lineage>
</organism>
<protein>
    <submittedName>
        <fullName evidence="2">13137_t:CDS:1</fullName>
    </submittedName>
</protein>
<accession>A0ABN7V1R5</accession>
<name>A0ABN7V1R5_GIGMA</name>
<evidence type="ECO:0000313" key="2">
    <source>
        <dbReference type="EMBL" id="CAG8706646.1"/>
    </source>
</evidence>
<dbReference type="Proteomes" id="UP000789901">
    <property type="component" value="Unassembled WGS sequence"/>
</dbReference>
<sequence>MAIPATSNYNTDDLKSNTVKSTIIKKSINNSDTNNDDQKALLISTSKTITFYKKKNKRKEPKLVKKEQNTEKNLKQRIKSVNMVKPTMTKKVPNNSDTNYGDQKAPITLTPKAITKKHQFYEKKEQKKKLNSVKREKNNMRKKYTYIYVD</sequence>
<feature type="compositionally biased region" description="Polar residues" evidence="1">
    <location>
        <begin position="92"/>
        <end position="101"/>
    </location>
</feature>
<dbReference type="EMBL" id="CAJVQB010007637">
    <property type="protein sequence ID" value="CAG8706646.1"/>
    <property type="molecule type" value="Genomic_DNA"/>
</dbReference>
<gene>
    <name evidence="2" type="ORF">GMARGA_LOCUS12485</name>
</gene>
<keyword evidence="3" id="KW-1185">Reference proteome</keyword>
<feature type="region of interest" description="Disordered" evidence="1">
    <location>
        <begin position="82"/>
        <end position="105"/>
    </location>
</feature>
<evidence type="ECO:0000256" key="1">
    <source>
        <dbReference type="SAM" id="MobiDB-lite"/>
    </source>
</evidence>
<proteinExistence type="predicted"/>